<dbReference type="InterPro" id="IPR029028">
    <property type="entry name" value="Alpha/beta_knot_MTases"/>
</dbReference>
<gene>
    <name evidence="1" type="ORF">GOODEAATRI_021666</name>
</gene>
<sequence>AVTLSWELVQGLSTNAHDFWPALKGFISMAFQHKLLKLTHHQAPTLTTALKKDHEKTKTSICTFLSVLVHFSIIIPHVENKVGQLRKALDIILQSCFNHNFSVRLYALLALKRVWSLTEGLTLEKEEAEAFRGLSSVVTACLNQAEALQSTGLGPNSCNSNTIFYTFPSLSELADDEWIPPWKFEKLSFFSESLSVPLRNSAPVLGQLQPGDWVQQDRSTVMFLTCEIFGASGLVLDSLHHLSDKHFQSLSVSSELWLPLLEVKPVELTDFLQLKKSEGYCIVGVEQTANSQNLQDFRFPERTLLLLGYDSTKTMTL</sequence>
<dbReference type="PANTHER" id="PTHR12029">
    <property type="entry name" value="RNA METHYLTRANSFERASE"/>
    <property type="match status" value="1"/>
</dbReference>
<dbReference type="SUPFAM" id="SSF75217">
    <property type="entry name" value="alpha/beta knot"/>
    <property type="match status" value="1"/>
</dbReference>
<accession>A0ABV0NCX2</accession>
<proteinExistence type="predicted"/>
<feature type="non-terminal residue" evidence="1">
    <location>
        <position position="1"/>
    </location>
</feature>
<dbReference type="InterPro" id="IPR045330">
    <property type="entry name" value="TRM3/TARBP1"/>
</dbReference>
<reference evidence="1 2" key="1">
    <citation type="submission" date="2021-06" db="EMBL/GenBank/DDBJ databases">
        <authorList>
            <person name="Palmer J.M."/>
        </authorList>
    </citation>
    <scope>NUCLEOTIDE SEQUENCE [LARGE SCALE GENOMIC DNA]</scope>
    <source>
        <strain evidence="1 2">GA_2019</strain>
        <tissue evidence="1">Muscle</tissue>
    </source>
</reference>
<dbReference type="EMBL" id="JAHRIO010032118">
    <property type="protein sequence ID" value="MEQ2169125.1"/>
    <property type="molecule type" value="Genomic_DNA"/>
</dbReference>
<organism evidence="1 2">
    <name type="scientific">Goodea atripinnis</name>
    <dbReference type="NCBI Taxonomy" id="208336"/>
    <lineage>
        <taxon>Eukaryota</taxon>
        <taxon>Metazoa</taxon>
        <taxon>Chordata</taxon>
        <taxon>Craniata</taxon>
        <taxon>Vertebrata</taxon>
        <taxon>Euteleostomi</taxon>
        <taxon>Actinopterygii</taxon>
        <taxon>Neopterygii</taxon>
        <taxon>Teleostei</taxon>
        <taxon>Neoteleostei</taxon>
        <taxon>Acanthomorphata</taxon>
        <taxon>Ovalentaria</taxon>
        <taxon>Atherinomorphae</taxon>
        <taxon>Cyprinodontiformes</taxon>
        <taxon>Goodeidae</taxon>
        <taxon>Goodea</taxon>
    </lineage>
</organism>
<name>A0ABV0NCX2_9TELE</name>
<dbReference type="InterPro" id="IPR029026">
    <property type="entry name" value="tRNA_m1G_MTases_N"/>
</dbReference>
<protein>
    <submittedName>
        <fullName evidence="1">Uncharacterized protein</fullName>
    </submittedName>
</protein>
<dbReference type="Proteomes" id="UP001476798">
    <property type="component" value="Unassembled WGS sequence"/>
</dbReference>
<comment type="caution">
    <text evidence="1">The sequence shown here is derived from an EMBL/GenBank/DDBJ whole genome shotgun (WGS) entry which is preliminary data.</text>
</comment>
<keyword evidence="2" id="KW-1185">Reference proteome</keyword>
<dbReference type="PANTHER" id="PTHR12029:SF11">
    <property type="entry name" value="METHYLTRANSFERASE TARBP1-RELATED"/>
    <property type="match status" value="1"/>
</dbReference>
<dbReference type="Gene3D" id="3.40.1280.10">
    <property type="match status" value="1"/>
</dbReference>
<evidence type="ECO:0000313" key="1">
    <source>
        <dbReference type="EMBL" id="MEQ2169125.1"/>
    </source>
</evidence>
<evidence type="ECO:0000313" key="2">
    <source>
        <dbReference type="Proteomes" id="UP001476798"/>
    </source>
</evidence>